<sequence length="79" mass="8507">MPFLDTGELFQIGGVSIHIGLNALALLMIIVSAFSIWGLVRSLKAKNLLAVLFSCAASLTFGFFTVATIFTFGYPNLVH</sequence>
<feature type="transmembrane region" description="Helical" evidence="1">
    <location>
        <begin position="12"/>
        <end position="37"/>
    </location>
</feature>
<dbReference type="Pfam" id="PF10958">
    <property type="entry name" value="DUF2759"/>
    <property type="match status" value="1"/>
</dbReference>
<evidence type="ECO:0000313" key="3">
    <source>
        <dbReference type="Proteomes" id="UP001597519"/>
    </source>
</evidence>
<dbReference type="InterPro" id="IPR024490">
    <property type="entry name" value="DUF2759"/>
</dbReference>
<organism evidence="2 3">
    <name type="scientific">Corticicoccus populi</name>
    <dbReference type="NCBI Taxonomy" id="1812821"/>
    <lineage>
        <taxon>Bacteria</taxon>
        <taxon>Bacillati</taxon>
        <taxon>Bacillota</taxon>
        <taxon>Bacilli</taxon>
        <taxon>Bacillales</taxon>
        <taxon>Staphylococcaceae</taxon>
        <taxon>Corticicoccus</taxon>
    </lineage>
</organism>
<keyword evidence="3" id="KW-1185">Reference proteome</keyword>
<keyword evidence="1" id="KW-1133">Transmembrane helix</keyword>
<accession>A0ABW5WSX6</accession>
<comment type="caution">
    <text evidence="2">The sequence shown here is derived from an EMBL/GenBank/DDBJ whole genome shotgun (WGS) entry which is preliminary data.</text>
</comment>
<evidence type="ECO:0000313" key="2">
    <source>
        <dbReference type="EMBL" id="MFD2829429.1"/>
    </source>
</evidence>
<keyword evidence="1" id="KW-0812">Transmembrane</keyword>
<protein>
    <submittedName>
        <fullName evidence="2">DUF2759 domain-containing protein</fullName>
    </submittedName>
</protein>
<dbReference type="RefSeq" id="WP_377771418.1">
    <property type="nucleotide sequence ID" value="NZ_JBHUOQ010000001.1"/>
</dbReference>
<keyword evidence="1" id="KW-0472">Membrane</keyword>
<dbReference type="EMBL" id="JBHUOQ010000001">
    <property type="protein sequence ID" value="MFD2829429.1"/>
    <property type="molecule type" value="Genomic_DNA"/>
</dbReference>
<name>A0ABW5WSX6_9STAP</name>
<proteinExistence type="predicted"/>
<dbReference type="Proteomes" id="UP001597519">
    <property type="component" value="Unassembled WGS sequence"/>
</dbReference>
<evidence type="ECO:0000256" key="1">
    <source>
        <dbReference type="SAM" id="Phobius"/>
    </source>
</evidence>
<feature type="transmembrane region" description="Helical" evidence="1">
    <location>
        <begin position="49"/>
        <end position="74"/>
    </location>
</feature>
<gene>
    <name evidence="2" type="ORF">ACFSX4_03050</name>
</gene>
<reference evidence="3" key="1">
    <citation type="journal article" date="2019" name="Int. J. Syst. Evol. Microbiol.">
        <title>The Global Catalogue of Microorganisms (GCM) 10K type strain sequencing project: providing services to taxonomists for standard genome sequencing and annotation.</title>
        <authorList>
            <consortium name="The Broad Institute Genomics Platform"/>
            <consortium name="The Broad Institute Genome Sequencing Center for Infectious Disease"/>
            <person name="Wu L."/>
            <person name="Ma J."/>
        </authorList>
    </citation>
    <scope>NUCLEOTIDE SEQUENCE [LARGE SCALE GENOMIC DNA]</scope>
    <source>
        <strain evidence="3">KCTC 33575</strain>
    </source>
</reference>